<dbReference type="Proteomes" id="UP001157353">
    <property type="component" value="Unassembled WGS sequence"/>
</dbReference>
<feature type="domain" description="DUF4426" evidence="2">
    <location>
        <begin position="22"/>
        <end position="140"/>
    </location>
</feature>
<feature type="chain" id="PRO_5046889666" description="DUF4426 domain-containing protein" evidence="1">
    <location>
        <begin position="20"/>
        <end position="140"/>
    </location>
</feature>
<dbReference type="InterPro" id="IPR025218">
    <property type="entry name" value="DUF4426"/>
</dbReference>
<dbReference type="Pfam" id="PF14467">
    <property type="entry name" value="DUF4426"/>
    <property type="match status" value="1"/>
</dbReference>
<dbReference type="Gene3D" id="2.60.40.3340">
    <property type="entry name" value="Domain of unknown function DUF4426"/>
    <property type="match status" value="1"/>
</dbReference>
<proteinExistence type="predicted"/>
<gene>
    <name evidence="3" type="ORF">GCM10007916_07200</name>
</gene>
<dbReference type="RefSeq" id="WP_284202765.1">
    <property type="nucleotide sequence ID" value="NZ_BSPQ01000001.1"/>
</dbReference>
<organism evidence="3 4">
    <name type="scientific">Psychromonas marina</name>
    <dbReference type="NCBI Taxonomy" id="88364"/>
    <lineage>
        <taxon>Bacteria</taxon>
        <taxon>Pseudomonadati</taxon>
        <taxon>Pseudomonadota</taxon>
        <taxon>Gammaproteobacteria</taxon>
        <taxon>Alteromonadales</taxon>
        <taxon>Psychromonadaceae</taxon>
        <taxon>Psychromonas</taxon>
    </lineage>
</organism>
<keyword evidence="4" id="KW-1185">Reference proteome</keyword>
<keyword evidence="1" id="KW-0732">Signal</keyword>
<sequence length="140" mass="16006">MLKLLFAALFTLVSLPSIAEQKQDFANLEVHYIALPSMFIEPAIAAQYGLKRSKHTGLVNISVLDKNQQSMPIEAQLIGIGRNLIGQKQQLAFKKIKEGKSIYYIATYPFTNEEIVKFDVQIKAQDKTNRLKFEHKFYVE</sequence>
<reference evidence="4" key="1">
    <citation type="journal article" date="2019" name="Int. J. Syst. Evol. Microbiol.">
        <title>The Global Catalogue of Microorganisms (GCM) 10K type strain sequencing project: providing services to taxonomists for standard genome sequencing and annotation.</title>
        <authorList>
            <consortium name="The Broad Institute Genomics Platform"/>
            <consortium name="The Broad Institute Genome Sequencing Center for Infectious Disease"/>
            <person name="Wu L."/>
            <person name="Ma J."/>
        </authorList>
    </citation>
    <scope>NUCLEOTIDE SEQUENCE [LARGE SCALE GENOMIC DNA]</scope>
    <source>
        <strain evidence="4">NBRC 103166</strain>
    </source>
</reference>
<evidence type="ECO:0000259" key="2">
    <source>
        <dbReference type="Pfam" id="PF14467"/>
    </source>
</evidence>
<evidence type="ECO:0000256" key="1">
    <source>
        <dbReference type="SAM" id="SignalP"/>
    </source>
</evidence>
<protein>
    <recommendedName>
        <fullName evidence="2">DUF4426 domain-containing protein</fullName>
    </recommendedName>
</protein>
<name>A0ABQ6DXR4_9GAMM</name>
<dbReference type="EMBL" id="BSPQ01000001">
    <property type="protein sequence ID" value="GLS89653.1"/>
    <property type="molecule type" value="Genomic_DNA"/>
</dbReference>
<evidence type="ECO:0000313" key="4">
    <source>
        <dbReference type="Proteomes" id="UP001157353"/>
    </source>
</evidence>
<evidence type="ECO:0000313" key="3">
    <source>
        <dbReference type="EMBL" id="GLS89653.1"/>
    </source>
</evidence>
<feature type="signal peptide" evidence="1">
    <location>
        <begin position="1"/>
        <end position="19"/>
    </location>
</feature>
<accession>A0ABQ6DXR4</accession>
<comment type="caution">
    <text evidence="3">The sequence shown here is derived from an EMBL/GenBank/DDBJ whole genome shotgun (WGS) entry which is preliminary data.</text>
</comment>